<name>A0AAD2HGP8_9AGAR</name>
<organism evidence="3 4">
    <name type="scientific">Mycena citricolor</name>
    <dbReference type="NCBI Taxonomy" id="2018698"/>
    <lineage>
        <taxon>Eukaryota</taxon>
        <taxon>Fungi</taxon>
        <taxon>Dikarya</taxon>
        <taxon>Basidiomycota</taxon>
        <taxon>Agaricomycotina</taxon>
        <taxon>Agaricomycetes</taxon>
        <taxon>Agaricomycetidae</taxon>
        <taxon>Agaricales</taxon>
        <taxon>Marasmiineae</taxon>
        <taxon>Mycenaceae</taxon>
        <taxon>Mycena</taxon>
    </lineage>
</organism>
<dbReference type="SUPFAM" id="SSF51338">
    <property type="entry name" value="Composite domain of metallo-dependent hydrolases"/>
    <property type="match status" value="2"/>
</dbReference>
<evidence type="ECO:0000313" key="3">
    <source>
        <dbReference type="EMBL" id="CAK5275497.1"/>
    </source>
</evidence>
<dbReference type="EMBL" id="CAVNYO010000405">
    <property type="protein sequence ID" value="CAK5275497.1"/>
    <property type="molecule type" value="Genomic_DNA"/>
</dbReference>
<protein>
    <recommendedName>
        <fullName evidence="2">Amidohydrolase 3 domain-containing protein</fullName>
    </recommendedName>
</protein>
<proteinExistence type="predicted"/>
<evidence type="ECO:0000256" key="1">
    <source>
        <dbReference type="SAM" id="MobiDB-lite"/>
    </source>
</evidence>
<dbReference type="PANTHER" id="PTHR43135">
    <property type="entry name" value="ALPHA-D-RIBOSE 1-METHYLPHOSPHONATE 5-TRIPHOSPHATE DIPHOSPHATASE"/>
    <property type="match status" value="1"/>
</dbReference>
<dbReference type="AlphaFoldDB" id="A0AAD2HGP8"/>
<dbReference type="SUPFAM" id="SSF51556">
    <property type="entry name" value="Metallo-dependent hydrolases"/>
    <property type="match status" value="1"/>
</dbReference>
<dbReference type="PANTHER" id="PTHR43135:SF3">
    <property type="entry name" value="ALPHA-D-RIBOSE 1-METHYLPHOSPHONATE 5-TRIPHOSPHATE DIPHOSPHATASE"/>
    <property type="match status" value="1"/>
</dbReference>
<dbReference type="Gene3D" id="2.30.40.10">
    <property type="entry name" value="Urease, subunit C, domain 1"/>
    <property type="match status" value="1"/>
</dbReference>
<sequence length="760" mass="82063">MKPSNYPVSPRLLFIVLASLSILTGIFSGARRTFLVFTPSHWQDGPPRDTTPVYLQQLETLRARCLSNGSPPGPSSQFFKRDVSDRYEPGTNSTLITNATLLVGQGNETRVMHGDIYLDKGVLKNIGSSLAHLGLTATANLTVIDAEGAWVTPGLVDLDTRLGLMSTPFLAGASDEDSTGGPFTPGLRNIDGLNTHDEAFRHAVAGGVTSAQVLASGSSIIGGQPIVVKLRPTVSRSPSSMVLEHGDGQGWLYLQQSCGPSDYGNRRDVIWTLRAAYNEARAVKVAQDQFCSQVEAGLWDGSEFPEKTGYDILVDVLRGKVKVTSHCQTAVDIDALVRLSREFEFPLSSIQHASEAWLLPGLLNQTWDGPPTVALFSTDHGYDLPSYRGSEFAPRVLSDANISVILKTNHPTIHSRYLIQEAQKAHHFGLPSLVALASVTSNPAQALGLSHRIGNLYEGADADVVMWDYNPLQLGARPIRVWIDGQPQMLDVVGAPKQSRILHDFPAVPNWEKEVKEAIESDGLPPLTSRKEKGRIAFVNVGRFTGFSRQSTGDVNTVVVERGKIVCVGDQCPADLAAETIDLFGGVIVPGMTTFGSSLGLEEMRYELTTGDGQIMDPFQGQVPSIVHDPTALVNTIDSLVFGTRHALLAYRSGVTSAIAAPREGIAVSTVVSTGTMGPMERGALLQKSTALHVAVHRPDPKAKSVSVSTQIATLRRLLNGWESQESETGRWFRKAAEASPPSADVREIPTCTGRYSPRH</sequence>
<dbReference type="InterPro" id="IPR013108">
    <property type="entry name" value="Amidohydro_3"/>
</dbReference>
<dbReference type="Proteomes" id="UP001295794">
    <property type="component" value="Unassembled WGS sequence"/>
</dbReference>
<evidence type="ECO:0000313" key="4">
    <source>
        <dbReference type="Proteomes" id="UP001295794"/>
    </source>
</evidence>
<dbReference type="Gene3D" id="3.20.20.140">
    <property type="entry name" value="Metal-dependent hydrolases"/>
    <property type="match status" value="2"/>
</dbReference>
<keyword evidence="4" id="KW-1185">Reference proteome</keyword>
<feature type="domain" description="Amidohydrolase 3" evidence="2">
    <location>
        <begin position="435"/>
        <end position="487"/>
    </location>
</feature>
<feature type="region of interest" description="Disordered" evidence="1">
    <location>
        <begin position="733"/>
        <end position="760"/>
    </location>
</feature>
<dbReference type="Pfam" id="PF07969">
    <property type="entry name" value="Amidohydro_3"/>
    <property type="match status" value="1"/>
</dbReference>
<accession>A0AAD2HGP8</accession>
<dbReference type="InterPro" id="IPR011059">
    <property type="entry name" value="Metal-dep_hydrolase_composite"/>
</dbReference>
<gene>
    <name evidence="3" type="ORF">MYCIT1_LOCUS23294</name>
</gene>
<comment type="caution">
    <text evidence="3">The sequence shown here is derived from an EMBL/GenBank/DDBJ whole genome shotgun (WGS) entry which is preliminary data.</text>
</comment>
<reference evidence="3" key="1">
    <citation type="submission" date="2023-11" db="EMBL/GenBank/DDBJ databases">
        <authorList>
            <person name="De Vega J J."/>
            <person name="De Vega J J."/>
        </authorList>
    </citation>
    <scope>NUCLEOTIDE SEQUENCE</scope>
</reference>
<dbReference type="GO" id="GO:0016810">
    <property type="term" value="F:hydrolase activity, acting on carbon-nitrogen (but not peptide) bonds"/>
    <property type="evidence" value="ECO:0007669"/>
    <property type="project" value="InterPro"/>
</dbReference>
<evidence type="ECO:0000259" key="2">
    <source>
        <dbReference type="Pfam" id="PF07969"/>
    </source>
</evidence>
<dbReference type="InterPro" id="IPR051781">
    <property type="entry name" value="Metallo-dep_Hydrolase"/>
</dbReference>
<dbReference type="InterPro" id="IPR032466">
    <property type="entry name" value="Metal_Hydrolase"/>
</dbReference>